<keyword evidence="9" id="KW-1185">Reference proteome</keyword>
<protein>
    <submittedName>
        <fullName evidence="8">Anaerobic dehydrogenase, typically selenocysteine-containing</fullName>
    </submittedName>
</protein>
<reference evidence="8 9" key="1">
    <citation type="journal article" date="2009" name="Stand. Genomic Sci.">
        <title>Complete genome sequence of Slackia heliotrinireducens type strain (RHS 1).</title>
        <authorList>
            <person name="Pukall R."/>
            <person name="Lapidus A."/>
            <person name="Nolan M."/>
            <person name="Copeland A."/>
            <person name="Glavina Del Rio T."/>
            <person name="Lucas S."/>
            <person name="Chen F."/>
            <person name="Tice H."/>
            <person name="Cheng J.F."/>
            <person name="Chertkov O."/>
            <person name="Bruce D."/>
            <person name="Goodwin L."/>
            <person name="Kuske C."/>
            <person name="Brettin T."/>
            <person name="Detter J.C."/>
            <person name="Han C."/>
            <person name="Pitluck S."/>
            <person name="Pati A."/>
            <person name="Mavrommatis K."/>
            <person name="Ivanova N."/>
            <person name="Ovchinnikova G."/>
            <person name="Chen A."/>
            <person name="Palaniappan K."/>
            <person name="Schneider S."/>
            <person name="Rohde M."/>
            <person name="Chain P."/>
            <person name="D'haeseleer P."/>
            <person name="Goker M."/>
            <person name="Bristow J."/>
            <person name="Eisen J.A."/>
            <person name="Markowitz V."/>
            <person name="Kyrpides N.C."/>
            <person name="Klenk H.P."/>
            <person name="Hugenholtz P."/>
        </authorList>
    </citation>
    <scope>NUCLEOTIDE SEQUENCE [LARGE SCALE GENOMIC DNA]</scope>
    <source>
        <strain evidence="9">ATCC 29202 / DSM 20476 / NCTC 11029 / RHS 1</strain>
    </source>
</reference>
<dbReference type="SUPFAM" id="SSF50692">
    <property type="entry name" value="ADC-like"/>
    <property type="match status" value="1"/>
</dbReference>
<dbReference type="PANTHER" id="PTHR43742:SF3">
    <property type="entry name" value="DIMETHYL SULFOXIDE REDUCTASE DMSA"/>
    <property type="match status" value="1"/>
</dbReference>
<proteinExistence type="inferred from homology"/>
<dbReference type="InterPro" id="IPR050612">
    <property type="entry name" value="Prok_Mopterin_Oxidored"/>
</dbReference>
<dbReference type="InterPro" id="IPR009010">
    <property type="entry name" value="Asp_de-COase-like_dom_sf"/>
</dbReference>
<evidence type="ECO:0000313" key="9">
    <source>
        <dbReference type="Proteomes" id="UP000002026"/>
    </source>
</evidence>
<dbReference type="AlphaFoldDB" id="C7N4F4"/>
<dbReference type="EMBL" id="CP001684">
    <property type="protein sequence ID" value="ACV21789.1"/>
    <property type="molecule type" value="Genomic_DNA"/>
</dbReference>
<evidence type="ECO:0000256" key="1">
    <source>
        <dbReference type="ARBA" id="ARBA00010312"/>
    </source>
</evidence>
<dbReference type="PROSITE" id="PS51318">
    <property type="entry name" value="TAT"/>
    <property type="match status" value="1"/>
</dbReference>
<evidence type="ECO:0000256" key="4">
    <source>
        <dbReference type="ARBA" id="ARBA00023002"/>
    </source>
</evidence>
<dbReference type="STRING" id="471855.Shel_07310"/>
<organism evidence="8 9">
    <name type="scientific">Slackia heliotrinireducens (strain ATCC 29202 / DSM 20476 / NCTC 11029 / RHS 1)</name>
    <name type="common">Peptococcus heliotrinreducens</name>
    <dbReference type="NCBI Taxonomy" id="471855"/>
    <lineage>
        <taxon>Bacteria</taxon>
        <taxon>Bacillati</taxon>
        <taxon>Actinomycetota</taxon>
        <taxon>Coriobacteriia</taxon>
        <taxon>Eggerthellales</taxon>
        <taxon>Eggerthellaceae</taxon>
        <taxon>Slackia</taxon>
    </lineage>
</organism>
<evidence type="ECO:0000256" key="6">
    <source>
        <dbReference type="ARBA" id="ARBA00023014"/>
    </source>
</evidence>
<feature type="domain" description="4Fe-4S Mo/W bis-MGD-type" evidence="7">
    <location>
        <begin position="60"/>
        <end position="121"/>
    </location>
</feature>
<dbReference type="GO" id="GO:0009055">
    <property type="term" value="F:electron transfer activity"/>
    <property type="evidence" value="ECO:0007669"/>
    <property type="project" value="TreeGrafter"/>
</dbReference>
<dbReference type="Gene3D" id="2.20.25.90">
    <property type="entry name" value="ADC-like domains"/>
    <property type="match status" value="1"/>
</dbReference>
<keyword evidence="5" id="KW-0408">Iron</keyword>
<evidence type="ECO:0000313" key="8">
    <source>
        <dbReference type="EMBL" id="ACV21789.1"/>
    </source>
</evidence>
<dbReference type="eggNOG" id="COG0243">
    <property type="taxonomic scope" value="Bacteria"/>
</dbReference>
<evidence type="ECO:0000259" key="7">
    <source>
        <dbReference type="PROSITE" id="PS51669"/>
    </source>
</evidence>
<dbReference type="PROSITE" id="PS51257">
    <property type="entry name" value="PROKAR_LIPOPROTEIN"/>
    <property type="match status" value="1"/>
</dbReference>
<dbReference type="GO" id="GO:0051536">
    <property type="term" value="F:iron-sulfur cluster binding"/>
    <property type="evidence" value="ECO:0007669"/>
    <property type="project" value="UniProtKB-KW"/>
</dbReference>
<dbReference type="PROSITE" id="PS51669">
    <property type="entry name" value="4FE4S_MOW_BIS_MGD"/>
    <property type="match status" value="1"/>
</dbReference>
<dbReference type="GO" id="GO:0043546">
    <property type="term" value="F:molybdopterin cofactor binding"/>
    <property type="evidence" value="ECO:0007669"/>
    <property type="project" value="InterPro"/>
</dbReference>
<sequence>MEEFANKGISRRAFVGAGAFAAAAAAMVAGCSPENSLEQTEDTAPRNYRVDAEFDESQDGQWLPVSCWTSCGGRCLLKAYVVDGMPMRIKTDDTHEDSFENFQNRACPRGRAQRMHAFGADRIKYPMKRSGWQPGGGENSNGQMRGKDTWERISWDEAFDLIATEVKRIIDEHGPLAINYAGIPFYNCAVAQTLLPALGGYTWHLGFTSYGSWTATPDQIGIDNTAGEPGTMGTNDRLSMLKSDLIVLHGNNPVHAAAGSPSLHLMRAHEAGIPFVFIGPDYNPTAAMVEAKWIPVRPTTDAAFLSAVIYEMIKLDEERGDVVDWDFLYSHTVGFDDDHMPADATLNENVHGYVMGEYDGTPKTAEWAAEICGCTAEDIRWYAEQVGRKNKVSMYYAYSIARNNQAATLPQLALTLACMGAHVGADGQQFGPTYHYFAHNCGPNLVQPGEMRQGDVPEQAQNSVFGAFDLGYRAASSWKAMAEGHGPDGWTGEDVSKDIRMIWCESGGYLTSQPDVNNGIKAFRAMDFVLTQAINFKPEAQFSDIVLPASTPWEYGYDQLAFQQYKQFNRESFFFPTAFTEPLFESKPDVEIAYELAKRLGLDADKMWPYDEEQRQFDRILNATVLDADGVTYKPLVTITQERCDELGFDGHAQEGVIDYDELRAAGVYRVERTEGDNYGYIAYKDFVDDPEGHPLNTVSGKWELYCQSAKDAVDALGCPDKIKPYGCVTESAGGYQGLSEEFPLLVYQPHYLRRAHTTHDNVGWLRQAFKNPVYMNAQDAAERGIEQGDIVEVSSETGKMIRIASVLETLMPGVVGIPHGSWPEMNEENGVDENGSENTITINVQNVGSYNSYHSTVVQVRKYEDQDVPQAEMRPLRMPEGIEE</sequence>
<dbReference type="Gene3D" id="2.40.40.20">
    <property type="match status" value="1"/>
</dbReference>
<dbReference type="RefSeq" id="WP_012797893.1">
    <property type="nucleotide sequence ID" value="NC_013165.1"/>
</dbReference>
<comment type="similarity">
    <text evidence="1">Belongs to the prokaryotic molybdopterin-containing oxidoreductase family.</text>
</comment>
<dbReference type="GO" id="GO:0009061">
    <property type="term" value="P:anaerobic respiration"/>
    <property type="evidence" value="ECO:0007669"/>
    <property type="project" value="TreeGrafter"/>
</dbReference>
<gene>
    <name evidence="8" type="ordered locus">Shel_07310</name>
</gene>
<keyword evidence="2" id="KW-0479">Metal-binding</keyword>
<dbReference type="GO" id="GO:0030288">
    <property type="term" value="C:outer membrane-bounded periplasmic space"/>
    <property type="evidence" value="ECO:0007669"/>
    <property type="project" value="TreeGrafter"/>
</dbReference>
<dbReference type="GO" id="GO:0016491">
    <property type="term" value="F:oxidoreductase activity"/>
    <property type="evidence" value="ECO:0007669"/>
    <property type="project" value="UniProtKB-KW"/>
</dbReference>
<dbReference type="Proteomes" id="UP000002026">
    <property type="component" value="Chromosome"/>
</dbReference>
<dbReference type="InterPro" id="IPR006657">
    <property type="entry name" value="MoPterin_dinucl-bd_dom"/>
</dbReference>
<dbReference type="GO" id="GO:0030151">
    <property type="term" value="F:molybdenum ion binding"/>
    <property type="evidence" value="ECO:0007669"/>
    <property type="project" value="TreeGrafter"/>
</dbReference>
<name>C7N4F4_SLAHD</name>
<accession>C7N4F4</accession>
<evidence type="ECO:0000256" key="3">
    <source>
        <dbReference type="ARBA" id="ARBA00022729"/>
    </source>
</evidence>
<evidence type="ECO:0000256" key="5">
    <source>
        <dbReference type="ARBA" id="ARBA00023004"/>
    </source>
</evidence>
<keyword evidence="6" id="KW-0411">Iron-sulfur</keyword>
<dbReference type="KEGG" id="shi:Shel_07310"/>
<dbReference type="InterPro" id="IPR006311">
    <property type="entry name" value="TAT_signal"/>
</dbReference>
<dbReference type="Gene3D" id="3.40.228.10">
    <property type="entry name" value="Dimethylsulfoxide Reductase, domain 2"/>
    <property type="match status" value="1"/>
</dbReference>
<dbReference type="PANTHER" id="PTHR43742">
    <property type="entry name" value="TRIMETHYLAMINE-N-OXIDE REDUCTASE"/>
    <property type="match status" value="1"/>
</dbReference>
<evidence type="ECO:0000256" key="2">
    <source>
        <dbReference type="ARBA" id="ARBA00022723"/>
    </source>
</evidence>
<dbReference type="Gene3D" id="3.40.50.740">
    <property type="match status" value="2"/>
</dbReference>
<dbReference type="Pfam" id="PF01568">
    <property type="entry name" value="Molydop_binding"/>
    <property type="match status" value="1"/>
</dbReference>
<dbReference type="InterPro" id="IPR006656">
    <property type="entry name" value="Mopterin_OxRdtase"/>
</dbReference>
<dbReference type="Pfam" id="PF04879">
    <property type="entry name" value="Molybdop_Fe4S4"/>
    <property type="match status" value="1"/>
</dbReference>
<dbReference type="InterPro" id="IPR006963">
    <property type="entry name" value="Mopterin_OxRdtase_4Fe-4S_dom"/>
</dbReference>
<dbReference type="Pfam" id="PF00384">
    <property type="entry name" value="Molybdopterin"/>
    <property type="match status" value="1"/>
</dbReference>
<keyword evidence="3" id="KW-0732">Signal</keyword>
<dbReference type="SUPFAM" id="SSF53706">
    <property type="entry name" value="Formate dehydrogenase/DMSO reductase, domains 1-3"/>
    <property type="match status" value="1"/>
</dbReference>
<dbReference type="HOGENOM" id="CLU_000422_13_3_11"/>
<keyword evidence="4" id="KW-0560">Oxidoreductase</keyword>